<dbReference type="InterPro" id="IPR000866">
    <property type="entry name" value="AhpC/TSA"/>
</dbReference>
<reference evidence="15 16" key="1">
    <citation type="submission" date="2020-08" db="EMBL/GenBank/DDBJ databases">
        <title>Genomic Encyclopedia of Type Strains, Phase IV (KMG-IV): sequencing the most valuable type-strain genomes for metagenomic binning, comparative biology and taxonomic classification.</title>
        <authorList>
            <person name="Goeker M."/>
        </authorList>
    </citation>
    <scope>NUCLEOTIDE SEQUENCE [LARGE SCALE GENOMIC DNA]</scope>
    <source>
        <strain evidence="15 16">DSM 23562</strain>
    </source>
</reference>
<evidence type="ECO:0000313" key="15">
    <source>
        <dbReference type="EMBL" id="MBB6050371.1"/>
    </source>
</evidence>
<keyword evidence="8" id="KW-0676">Redox-active center</keyword>
<evidence type="ECO:0000313" key="16">
    <source>
        <dbReference type="Proteomes" id="UP000520814"/>
    </source>
</evidence>
<dbReference type="PANTHER" id="PTHR42801:SF4">
    <property type="entry name" value="AHPC_TSA FAMILY PROTEIN"/>
    <property type="match status" value="1"/>
</dbReference>
<evidence type="ECO:0000256" key="6">
    <source>
        <dbReference type="ARBA" id="ARBA00023002"/>
    </source>
</evidence>
<dbReference type="InterPro" id="IPR036249">
    <property type="entry name" value="Thioredoxin-like_sf"/>
</dbReference>
<dbReference type="InterPro" id="IPR024706">
    <property type="entry name" value="Peroxiredoxin_AhpC-typ"/>
</dbReference>
<evidence type="ECO:0000259" key="14">
    <source>
        <dbReference type="PROSITE" id="PS51352"/>
    </source>
</evidence>
<evidence type="ECO:0000256" key="10">
    <source>
        <dbReference type="ARBA" id="ARBA00038489"/>
    </source>
</evidence>
<dbReference type="AlphaFoldDB" id="A0A7W9W6N7"/>
<comment type="subunit">
    <text evidence="2">Monomer.</text>
</comment>
<keyword evidence="7" id="KW-1015">Disulfide bond</keyword>
<evidence type="ECO:0000256" key="9">
    <source>
        <dbReference type="ARBA" id="ARBA00032824"/>
    </source>
</evidence>
<feature type="active site" description="Cysteine sulfenic acid (-SOH) intermediate; for peroxidase activity" evidence="13">
    <location>
        <position position="47"/>
    </location>
</feature>
<evidence type="ECO:0000256" key="13">
    <source>
        <dbReference type="PIRSR" id="PIRSR000239-1"/>
    </source>
</evidence>
<dbReference type="NCBIfam" id="NF006960">
    <property type="entry name" value="PRK09437.1"/>
    <property type="match status" value="1"/>
</dbReference>
<evidence type="ECO:0000256" key="7">
    <source>
        <dbReference type="ARBA" id="ARBA00023157"/>
    </source>
</evidence>
<dbReference type="GO" id="GO:0045454">
    <property type="term" value="P:cell redox homeostasis"/>
    <property type="evidence" value="ECO:0007669"/>
    <property type="project" value="TreeGrafter"/>
</dbReference>
<evidence type="ECO:0000256" key="5">
    <source>
        <dbReference type="ARBA" id="ARBA00022862"/>
    </source>
</evidence>
<evidence type="ECO:0000256" key="11">
    <source>
        <dbReference type="ARBA" id="ARBA00041373"/>
    </source>
</evidence>
<dbReference type="CDD" id="cd03017">
    <property type="entry name" value="PRX_BCP"/>
    <property type="match status" value="1"/>
</dbReference>
<keyword evidence="4 15" id="KW-0575">Peroxidase</keyword>
<dbReference type="RefSeq" id="WP_184195205.1">
    <property type="nucleotide sequence ID" value="NZ_JACHGW010000002.1"/>
</dbReference>
<dbReference type="SUPFAM" id="SSF52833">
    <property type="entry name" value="Thioredoxin-like"/>
    <property type="match status" value="1"/>
</dbReference>
<dbReference type="PANTHER" id="PTHR42801">
    <property type="entry name" value="THIOREDOXIN-DEPENDENT PEROXIDE REDUCTASE"/>
    <property type="match status" value="1"/>
</dbReference>
<evidence type="ECO:0000256" key="3">
    <source>
        <dbReference type="ARBA" id="ARBA00013017"/>
    </source>
</evidence>
<comment type="function">
    <text evidence="1">Thiol-specific peroxidase that catalyzes the reduction of hydrogen peroxide and organic hydroperoxides to water and alcohols, respectively. Plays a role in cell protection against oxidative stress by detoxifying peroxides and as sensor of hydrogen peroxide-mediated signaling events.</text>
</comment>
<sequence>MSRPEVGQLAPDFTLAASGATQSITLSELRGKRVVLFFYPKDDTPGCTVEACAFRDLSAEFAALGVVVLGLSKDGLKSHEKFVNKFELTFPLLADTETTVSQEYGVWVQKFNYGKPYMGIERTTFIIGEDGVVTHVFAKVKPEGHAQAVLELLRKN</sequence>
<keyword evidence="5" id="KW-0049">Antioxidant</keyword>
<evidence type="ECO:0000256" key="2">
    <source>
        <dbReference type="ARBA" id="ARBA00011245"/>
    </source>
</evidence>
<dbReference type="GO" id="GO:0034599">
    <property type="term" value="P:cellular response to oxidative stress"/>
    <property type="evidence" value="ECO:0007669"/>
    <property type="project" value="TreeGrafter"/>
</dbReference>
<dbReference type="EC" id="1.11.1.24" evidence="3"/>
<dbReference type="InterPro" id="IPR050924">
    <property type="entry name" value="Peroxiredoxin_BCP/PrxQ"/>
</dbReference>
<evidence type="ECO:0000256" key="1">
    <source>
        <dbReference type="ARBA" id="ARBA00003330"/>
    </source>
</evidence>
<feature type="domain" description="Thioredoxin" evidence="14">
    <location>
        <begin position="4"/>
        <end position="156"/>
    </location>
</feature>
<protein>
    <recommendedName>
        <fullName evidence="3">thioredoxin-dependent peroxiredoxin</fullName>
        <ecNumber evidence="3">1.11.1.24</ecNumber>
    </recommendedName>
    <alternativeName>
        <fullName evidence="11">Bacterioferritin comigratory protein</fullName>
    </alternativeName>
    <alternativeName>
        <fullName evidence="9">Thioredoxin peroxidase</fullName>
    </alternativeName>
</protein>
<comment type="catalytic activity">
    <reaction evidence="12">
        <text>a hydroperoxide + [thioredoxin]-dithiol = an alcohol + [thioredoxin]-disulfide + H2O</text>
        <dbReference type="Rhea" id="RHEA:62620"/>
        <dbReference type="Rhea" id="RHEA-COMP:10698"/>
        <dbReference type="Rhea" id="RHEA-COMP:10700"/>
        <dbReference type="ChEBI" id="CHEBI:15377"/>
        <dbReference type="ChEBI" id="CHEBI:29950"/>
        <dbReference type="ChEBI" id="CHEBI:30879"/>
        <dbReference type="ChEBI" id="CHEBI:35924"/>
        <dbReference type="ChEBI" id="CHEBI:50058"/>
        <dbReference type="EC" id="1.11.1.24"/>
    </reaction>
</comment>
<accession>A0A7W9W6N7</accession>
<gene>
    <name evidence="15" type="ORF">HNQ39_002162</name>
</gene>
<dbReference type="GO" id="GO:0005737">
    <property type="term" value="C:cytoplasm"/>
    <property type="evidence" value="ECO:0007669"/>
    <property type="project" value="TreeGrafter"/>
</dbReference>
<dbReference type="FunFam" id="3.40.30.10:FF:000007">
    <property type="entry name" value="Thioredoxin-dependent thiol peroxidase"/>
    <property type="match status" value="1"/>
</dbReference>
<comment type="caution">
    <text evidence="15">The sequence shown here is derived from an EMBL/GenBank/DDBJ whole genome shotgun (WGS) entry which is preliminary data.</text>
</comment>
<evidence type="ECO:0000256" key="8">
    <source>
        <dbReference type="ARBA" id="ARBA00023284"/>
    </source>
</evidence>
<dbReference type="PIRSF" id="PIRSF000239">
    <property type="entry name" value="AHPC"/>
    <property type="match status" value="1"/>
</dbReference>
<comment type="similarity">
    <text evidence="10">Belongs to the peroxiredoxin family. BCP/PrxQ subfamily.</text>
</comment>
<dbReference type="Gene3D" id="3.40.30.10">
    <property type="entry name" value="Glutaredoxin"/>
    <property type="match status" value="1"/>
</dbReference>
<organism evidence="15 16">
    <name type="scientific">Armatimonas rosea</name>
    <dbReference type="NCBI Taxonomy" id="685828"/>
    <lineage>
        <taxon>Bacteria</taxon>
        <taxon>Bacillati</taxon>
        <taxon>Armatimonadota</taxon>
        <taxon>Armatimonadia</taxon>
        <taxon>Armatimonadales</taxon>
        <taxon>Armatimonadaceae</taxon>
        <taxon>Armatimonas</taxon>
    </lineage>
</organism>
<dbReference type="GO" id="GO:0008379">
    <property type="term" value="F:thioredoxin peroxidase activity"/>
    <property type="evidence" value="ECO:0007669"/>
    <property type="project" value="TreeGrafter"/>
</dbReference>
<dbReference type="EMBL" id="JACHGW010000002">
    <property type="protein sequence ID" value="MBB6050371.1"/>
    <property type="molecule type" value="Genomic_DNA"/>
</dbReference>
<evidence type="ECO:0000256" key="4">
    <source>
        <dbReference type="ARBA" id="ARBA00022559"/>
    </source>
</evidence>
<proteinExistence type="inferred from homology"/>
<keyword evidence="16" id="KW-1185">Reference proteome</keyword>
<keyword evidence="6 15" id="KW-0560">Oxidoreductase</keyword>
<name>A0A7W9W6N7_ARMRO</name>
<dbReference type="Proteomes" id="UP000520814">
    <property type="component" value="Unassembled WGS sequence"/>
</dbReference>
<dbReference type="Pfam" id="PF00578">
    <property type="entry name" value="AhpC-TSA"/>
    <property type="match status" value="1"/>
</dbReference>
<dbReference type="PROSITE" id="PS51352">
    <property type="entry name" value="THIOREDOXIN_2"/>
    <property type="match status" value="1"/>
</dbReference>
<evidence type="ECO:0000256" key="12">
    <source>
        <dbReference type="ARBA" id="ARBA00049091"/>
    </source>
</evidence>
<dbReference type="InterPro" id="IPR013766">
    <property type="entry name" value="Thioredoxin_domain"/>
</dbReference>